<keyword evidence="7" id="KW-1133">Transmembrane helix</keyword>
<dbReference type="GO" id="GO:0016020">
    <property type="term" value="C:membrane"/>
    <property type="evidence" value="ECO:0007669"/>
    <property type="project" value="UniProtKB-SubCell"/>
</dbReference>
<keyword evidence="3" id="KW-1015">Disulfide bond</keyword>
<dbReference type="PROSITE" id="PS50835">
    <property type="entry name" value="IG_LIKE"/>
    <property type="match status" value="1"/>
</dbReference>
<dbReference type="SUPFAM" id="SSF48726">
    <property type="entry name" value="Immunoglobulin"/>
    <property type="match status" value="3"/>
</dbReference>
<evidence type="ECO:0000256" key="5">
    <source>
        <dbReference type="ARBA" id="ARBA00023319"/>
    </source>
</evidence>
<evidence type="ECO:0000256" key="6">
    <source>
        <dbReference type="SAM" id="MobiDB-lite"/>
    </source>
</evidence>
<feature type="region of interest" description="Disordered" evidence="6">
    <location>
        <begin position="421"/>
        <end position="467"/>
    </location>
</feature>
<dbReference type="InterPro" id="IPR051275">
    <property type="entry name" value="Cell_adhesion_signaling"/>
</dbReference>
<evidence type="ECO:0000256" key="1">
    <source>
        <dbReference type="ARBA" id="ARBA00004479"/>
    </source>
</evidence>
<protein>
    <recommendedName>
        <fullName evidence="8">Ig-like domain-containing protein</fullName>
    </recommendedName>
</protein>
<dbReference type="Proteomes" id="UP001372834">
    <property type="component" value="Unassembled WGS sequence"/>
</dbReference>
<organism evidence="9 10">
    <name type="scientific">Polyplax serrata</name>
    <name type="common">Common mouse louse</name>
    <dbReference type="NCBI Taxonomy" id="468196"/>
    <lineage>
        <taxon>Eukaryota</taxon>
        <taxon>Metazoa</taxon>
        <taxon>Ecdysozoa</taxon>
        <taxon>Arthropoda</taxon>
        <taxon>Hexapoda</taxon>
        <taxon>Insecta</taxon>
        <taxon>Pterygota</taxon>
        <taxon>Neoptera</taxon>
        <taxon>Paraneoptera</taxon>
        <taxon>Psocodea</taxon>
        <taxon>Troctomorpha</taxon>
        <taxon>Phthiraptera</taxon>
        <taxon>Anoplura</taxon>
        <taxon>Polyplacidae</taxon>
        <taxon>Polyplax</taxon>
    </lineage>
</organism>
<dbReference type="InterPro" id="IPR013162">
    <property type="entry name" value="CD80_C2-set"/>
</dbReference>
<keyword evidence="7" id="KW-0812">Transmembrane</keyword>
<sequence>MVSSWSLRMTGRNFICLPNRVTHLSEFPAFAIMPLLIGPTVASGVRWNSLCTALRVDITPKRIILLEGRPLEVKCRVNAPIAYCRFAVPGVREALSLRSNLPPHQGIEYVGAGLDKGECGMLIRSVSAKHSGTIQCSMGTANEPTESTDNMTLIVAKPPDPPLLQVSSVGTYENAFTEGDTIHANCRISNARPIANISWYLGSEPIYDRLSNTVTEEEENGLSTISQNLTRMVTYVDHGKDLKCVAGHIALSQGSINHSIYKLNVRFPPKPKSQELEKFGFTIGQPGRIVLTFQANPIPKIVWKVDQENLRPGEKDKTGRFEALVLQHKRAATWDAVLNINTVRAEEVEKRYTLIAHNDLGQEAYKVAISTSPEPPADITAGAIVGIVIAVLVILLLVFILIFARATGKWCFAAGTNGKKSSSKVAIEEENEEKRPPSIQGKDGVYSSTEYINGTDKKLSDKINTPV</sequence>
<feature type="transmembrane region" description="Helical" evidence="7">
    <location>
        <begin position="379"/>
        <end position="404"/>
    </location>
</feature>
<dbReference type="InterPro" id="IPR007110">
    <property type="entry name" value="Ig-like_dom"/>
</dbReference>
<dbReference type="InterPro" id="IPR013783">
    <property type="entry name" value="Ig-like_fold"/>
</dbReference>
<evidence type="ECO:0000256" key="4">
    <source>
        <dbReference type="ARBA" id="ARBA00023180"/>
    </source>
</evidence>
<keyword evidence="5" id="KW-0393">Immunoglobulin domain</keyword>
<evidence type="ECO:0000256" key="7">
    <source>
        <dbReference type="SAM" id="Phobius"/>
    </source>
</evidence>
<comment type="caution">
    <text evidence="9">The sequence shown here is derived from an EMBL/GenBank/DDBJ whole genome shotgun (WGS) entry which is preliminary data.</text>
</comment>
<accession>A0AAN8SG29</accession>
<feature type="domain" description="Ig-like" evidence="8">
    <location>
        <begin position="161"/>
        <end position="257"/>
    </location>
</feature>
<evidence type="ECO:0000313" key="10">
    <source>
        <dbReference type="Proteomes" id="UP001372834"/>
    </source>
</evidence>
<dbReference type="Pfam" id="PF08205">
    <property type="entry name" value="C2-set_2"/>
    <property type="match status" value="1"/>
</dbReference>
<evidence type="ECO:0000256" key="3">
    <source>
        <dbReference type="ARBA" id="ARBA00023157"/>
    </source>
</evidence>
<dbReference type="AlphaFoldDB" id="A0AAN8SG29"/>
<gene>
    <name evidence="9" type="ORF">RUM43_001312</name>
</gene>
<keyword evidence="4" id="KW-0325">Glycoprotein</keyword>
<keyword evidence="2 7" id="KW-0472">Membrane</keyword>
<evidence type="ECO:0000256" key="2">
    <source>
        <dbReference type="ARBA" id="ARBA00023136"/>
    </source>
</evidence>
<dbReference type="InterPro" id="IPR036179">
    <property type="entry name" value="Ig-like_dom_sf"/>
</dbReference>
<evidence type="ECO:0000259" key="8">
    <source>
        <dbReference type="PROSITE" id="PS50835"/>
    </source>
</evidence>
<name>A0AAN8SG29_POLSC</name>
<dbReference type="Gene3D" id="2.60.40.10">
    <property type="entry name" value="Immunoglobulins"/>
    <property type="match status" value="2"/>
</dbReference>
<evidence type="ECO:0000313" key="9">
    <source>
        <dbReference type="EMBL" id="KAK6645036.1"/>
    </source>
</evidence>
<reference evidence="9 10" key="1">
    <citation type="submission" date="2023-10" db="EMBL/GenBank/DDBJ databases">
        <title>Genomes of two closely related lineages of the louse Polyplax serrata with different host specificities.</title>
        <authorList>
            <person name="Martinu J."/>
            <person name="Tarabai H."/>
            <person name="Stefka J."/>
            <person name="Hypsa V."/>
        </authorList>
    </citation>
    <scope>NUCLEOTIDE SEQUENCE [LARGE SCALE GENOMIC DNA]</scope>
    <source>
        <strain evidence="9">HR10_N</strain>
    </source>
</reference>
<dbReference type="PANTHER" id="PTHR11640">
    <property type="entry name" value="NEPHRIN"/>
    <property type="match status" value="1"/>
</dbReference>
<proteinExistence type="predicted"/>
<dbReference type="EMBL" id="JAWJWE010000001">
    <property type="protein sequence ID" value="KAK6645036.1"/>
    <property type="molecule type" value="Genomic_DNA"/>
</dbReference>
<comment type="subcellular location">
    <subcellularLocation>
        <location evidence="1">Membrane</location>
        <topology evidence="1">Single-pass type I membrane protein</topology>
    </subcellularLocation>
</comment>